<dbReference type="PANTHER" id="PTHR37946">
    <property type="entry name" value="SLL1969 PROTEIN"/>
    <property type="match status" value="1"/>
</dbReference>
<reference evidence="3 4" key="1">
    <citation type="submission" date="2017-05" db="EMBL/GenBank/DDBJ databases">
        <authorList>
            <person name="Song R."/>
            <person name="Chenine A.L."/>
            <person name="Ruprecht R.M."/>
        </authorList>
    </citation>
    <scope>NUCLEOTIDE SEQUENCE [LARGE SCALE GENOMIC DNA]</scope>
    <source>
        <strain evidence="3 4">CECT 8898</strain>
    </source>
</reference>
<dbReference type="SUPFAM" id="SSF53474">
    <property type="entry name" value="alpha/beta-Hydrolases"/>
    <property type="match status" value="1"/>
</dbReference>
<feature type="domain" description="AB hydrolase-1" evidence="2">
    <location>
        <begin position="26"/>
        <end position="129"/>
    </location>
</feature>
<protein>
    <submittedName>
        <fullName evidence="3">Alpha/beta hydrolase family protein</fullName>
    </submittedName>
</protein>
<evidence type="ECO:0000313" key="3">
    <source>
        <dbReference type="EMBL" id="SMX39168.1"/>
    </source>
</evidence>
<name>A0A238K8E8_9RHOB</name>
<dbReference type="AlphaFoldDB" id="A0A238K8E8"/>
<proteinExistence type="predicted"/>
<feature type="chain" id="PRO_5013325768" evidence="1">
    <location>
        <begin position="23"/>
        <end position="255"/>
    </location>
</feature>
<dbReference type="GO" id="GO:0016787">
    <property type="term" value="F:hydrolase activity"/>
    <property type="evidence" value="ECO:0007669"/>
    <property type="project" value="UniProtKB-KW"/>
</dbReference>
<keyword evidence="3" id="KW-0378">Hydrolase</keyword>
<dbReference type="EMBL" id="FXYF01000004">
    <property type="protein sequence ID" value="SMX39168.1"/>
    <property type="molecule type" value="Genomic_DNA"/>
</dbReference>
<dbReference type="Proteomes" id="UP000207598">
    <property type="component" value="Unassembled WGS sequence"/>
</dbReference>
<dbReference type="InterPro" id="IPR029058">
    <property type="entry name" value="AB_hydrolase_fold"/>
</dbReference>
<dbReference type="PANTHER" id="PTHR37946:SF1">
    <property type="entry name" value="SLL1969 PROTEIN"/>
    <property type="match status" value="1"/>
</dbReference>
<evidence type="ECO:0000259" key="2">
    <source>
        <dbReference type="Pfam" id="PF00561"/>
    </source>
</evidence>
<evidence type="ECO:0000313" key="4">
    <source>
        <dbReference type="Proteomes" id="UP000207598"/>
    </source>
</evidence>
<keyword evidence="4" id="KW-1185">Reference proteome</keyword>
<evidence type="ECO:0000256" key="1">
    <source>
        <dbReference type="SAM" id="SignalP"/>
    </source>
</evidence>
<keyword evidence="1" id="KW-0732">Signal</keyword>
<dbReference type="Pfam" id="PF00561">
    <property type="entry name" value="Abhydrolase_1"/>
    <property type="match status" value="1"/>
</dbReference>
<dbReference type="InterPro" id="IPR000073">
    <property type="entry name" value="AB_hydrolase_1"/>
</dbReference>
<accession>A0A238K8E8</accession>
<sequence length="255" mass="27503">MPARMKTLLICLVALLPATARAQDCVVLLHGLFRSEYSMAALGLVLEAQGYKVVIPDYPTTQDRVERLAEEVLPAAVADCGDTPVNFVAHSLGGILLRYWLQDHRPARLGRVVMLGPPNNGSELVDVLGGWEIVNWLNGPAFTQLGTGADSLPARLPAVDFPLGVIAGSQSLNAASSLLIPGPDDGKVSVESTRVEGMTDHIVLPVTHTYMMQAPEAVVQVVAFLRDGRFDPEADWRDLLDERLLDCLLGLCDAD</sequence>
<gene>
    <name evidence="3" type="ORF">MAA8898_01914</name>
</gene>
<dbReference type="Gene3D" id="3.40.50.1820">
    <property type="entry name" value="alpha/beta hydrolase"/>
    <property type="match status" value="1"/>
</dbReference>
<feature type="signal peptide" evidence="1">
    <location>
        <begin position="1"/>
        <end position="22"/>
    </location>
</feature>
<organism evidence="3 4">
    <name type="scientific">Maliponia aquimaris</name>
    <dbReference type="NCBI Taxonomy" id="1673631"/>
    <lineage>
        <taxon>Bacteria</taxon>
        <taxon>Pseudomonadati</taxon>
        <taxon>Pseudomonadota</taxon>
        <taxon>Alphaproteobacteria</taxon>
        <taxon>Rhodobacterales</taxon>
        <taxon>Paracoccaceae</taxon>
        <taxon>Maliponia</taxon>
    </lineage>
</organism>